<evidence type="ECO:0000313" key="2">
    <source>
        <dbReference type="Proteomes" id="UP000790709"/>
    </source>
</evidence>
<evidence type="ECO:0000313" key="1">
    <source>
        <dbReference type="EMBL" id="KAH7921009.1"/>
    </source>
</evidence>
<keyword evidence="2" id="KW-1185">Reference proteome</keyword>
<organism evidence="1 2">
    <name type="scientific">Leucogyrophana mollusca</name>
    <dbReference type="NCBI Taxonomy" id="85980"/>
    <lineage>
        <taxon>Eukaryota</taxon>
        <taxon>Fungi</taxon>
        <taxon>Dikarya</taxon>
        <taxon>Basidiomycota</taxon>
        <taxon>Agaricomycotina</taxon>
        <taxon>Agaricomycetes</taxon>
        <taxon>Agaricomycetidae</taxon>
        <taxon>Boletales</taxon>
        <taxon>Boletales incertae sedis</taxon>
        <taxon>Leucogyrophana</taxon>
    </lineage>
</organism>
<name>A0ACB8B6F0_9AGAM</name>
<sequence length="856" mass="97949">MAYPPAEQAPDPSADSESSDEEDTGPFDASHVSIDFLYENYDNENGQLDDDIDPPPIQLQNTRNLRDALEQVHDIAERVENILQYMNQLGFNLPLFLFYVCWGHHGCTTNPKIRYEHTALMVSEELPIILVNCHKPPRTSGSHHVRAAGARRPLELFAFSCVADVVNAELDGIKSLTRCPDEQVSGDGFTSLYIEDMLLKLSSPGFGGTPKLWALLGRLTKTSAQEKRNTEKNTDLVNLSIIFQIAFSRNQYDNRWAKFLTTFLRAQGISAKSLDLLRRFCITMSHKWSVRSVATISSNEMARVRDQVQRLPFVISHDNLNIPFRVFSQRLDNQSHFDCGTAATVFFQPNAPTEVPLDNRAFQEYQAEGRKVPISITQIYDLEQAAAPHHHARDIYRVLQYLLQSPNFDFSAYSDPNHPAFTPPPPVKKLPSGPDYVTQQFMLGTVQIDEASYEGNDKLIGEILQQINLHSEEEKKKTRLKRVIVWAGDQLTVERLRGLFKFRAQDHNSYDRLDWMLPVFGWFHSQMAFANSLHKQYLGTNAGRGLMQAFSLLERKGLHTVQTRGPFHQNLHDAILHVAEAHFHACWKVVGGVEKLEELRNRDPTELLEMSRLIVKSLASSEAIEAIDQQPDDTRDHVFRHAALFLRDVLRYVDLNEAIKCGDIGVMEQTLPHLLFRFAGGNNSKYTIEVLELLQGLQHEWTPQVKDFVLRRGWLINSTGRENDYLPIDKGQEHNIKDIKVTHRTQGPNASWDLMKKISPVIPTFRAVRKHMESQIKTLRRGTSHTDPSKERDVDRLEDAYTASHVHVQTNGRQFKSKADEVVDVVSNGALYLLTKKTLKKWWNNRDFKRSMKEDW</sequence>
<reference evidence="1" key="1">
    <citation type="journal article" date="2021" name="New Phytol.">
        <title>Evolutionary innovations through gain and loss of genes in the ectomycorrhizal Boletales.</title>
        <authorList>
            <person name="Wu G."/>
            <person name="Miyauchi S."/>
            <person name="Morin E."/>
            <person name="Kuo A."/>
            <person name="Drula E."/>
            <person name="Varga T."/>
            <person name="Kohler A."/>
            <person name="Feng B."/>
            <person name="Cao Y."/>
            <person name="Lipzen A."/>
            <person name="Daum C."/>
            <person name="Hundley H."/>
            <person name="Pangilinan J."/>
            <person name="Johnson J."/>
            <person name="Barry K."/>
            <person name="LaButti K."/>
            <person name="Ng V."/>
            <person name="Ahrendt S."/>
            <person name="Min B."/>
            <person name="Choi I.G."/>
            <person name="Park H."/>
            <person name="Plett J.M."/>
            <person name="Magnuson J."/>
            <person name="Spatafora J.W."/>
            <person name="Nagy L.G."/>
            <person name="Henrissat B."/>
            <person name="Grigoriev I.V."/>
            <person name="Yang Z.L."/>
            <person name="Xu J."/>
            <person name="Martin F.M."/>
        </authorList>
    </citation>
    <scope>NUCLEOTIDE SEQUENCE</scope>
    <source>
        <strain evidence="1">KUC20120723A-06</strain>
    </source>
</reference>
<proteinExistence type="predicted"/>
<protein>
    <submittedName>
        <fullName evidence="1">Uncharacterized protein</fullName>
    </submittedName>
</protein>
<accession>A0ACB8B6F0</accession>
<dbReference type="EMBL" id="MU266546">
    <property type="protein sequence ID" value="KAH7921009.1"/>
    <property type="molecule type" value="Genomic_DNA"/>
</dbReference>
<dbReference type="Proteomes" id="UP000790709">
    <property type="component" value="Unassembled WGS sequence"/>
</dbReference>
<gene>
    <name evidence="1" type="ORF">BV22DRAFT_1132613</name>
</gene>
<comment type="caution">
    <text evidence="1">The sequence shown here is derived from an EMBL/GenBank/DDBJ whole genome shotgun (WGS) entry which is preliminary data.</text>
</comment>